<protein>
    <submittedName>
        <fullName evidence="6">GAF domain-containing protein</fullName>
    </submittedName>
</protein>
<dbReference type="RefSeq" id="WP_326566685.1">
    <property type="nucleotide sequence ID" value="NZ_CP142149.1"/>
</dbReference>
<dbReference type="EMBL" id="CP142149">
    <property type="protein sequence ID" value="WSE27674.1"/>
    <property type="molecule type" value="Genomic_DNA"/>
</dbReference>
<dbReference type="InterPro" id="IPR029016">
    <property type="entry name" value="GAF-like_dom_sf"/>
</dbReference>
<name>A0ABZ1HZW6_9PSEU</name>
<dbReference type="Proteomes" id="UP001330812">
    <property type="component" value="Chromosome"/>
</dbReference>
<feature type="domain" description="GAF" evidence="4">
    <location>
        <begin position="172"/>
        <end position="321"/>
    </location>
</feature>
<dbReference type="InterPro" id="IPR036890">
    <property type="entry name" value="HATPase_C_sf"/>
</dbReference>
<reference evidence="6 7" key="1">
    <citation type="journal article" date="2015" name="Int. J. Syst. Evol. Microbiol.">
        <title>Amycolatopsis rhabdoformis sp. nov., an actinomycete isolated from a tropical forest soil.</title>
        <authorList>
            <person name="Souza W.R."/>
            <person name="Silva R.E."/>
            <person name="Goodfellow M."/>
            <person name="Busarakam K."/>
            <person name="Figueiro F.S."/>
            <person name="Ferreira D."/>
            <person name="Rodrigues-Filho E."/>
            <person name="Moraes L.A.B."/>
            <person name="Zucchi T.D."/>
        </authorList>
    </citation>
    <scope>NUCLEOTIDE SEQUENCE [LARGE SCALE GENOMIC DNA]</scope>
    <source>
        <strain evidence="6 7">NCIMB 14900</strain>
    </source>
</reference>
<evidence type="ECO:0000259" key="5">
    <source>
        <dbReference type="SMART" id="SM00387"/>
    </source>
</evidence>
<evidence type="ECO:0000256" key="3">
    <source>
        <dbReference type="ARBA" id="ARBA00023012"/>
    </source>
</evidence>
<keyword evidence="2" id="KW-0418">Kinase</keyword>
<dbReference type="SMART" id="SM00065">
    <property type="entry name" value="GAF"/>
    <property type="match status" value="1"/>
</dbReference>
<dbReference type="SUPFAM" id="SSF55781">
    <property type="entry name" value="GAF domain-like"/>
    <property type="match status" value="1"/>
</dbReference>
<dbReference type="InterPro" id="IPR050482">
    <property type="entry name" value="Sensor_HK_TwoCompSys"/>
</dbReference>
<feature type="domain" description="Histidine kinase/HSP90-like ATPase" evidence="5">
    <location>
        <begin position="430"/>
        <end position="525"/>
    </location>
</feature>
<dbReference type="Gene3D" id="3.30.565.10">
    <property type="entry name" value="Histidine kinase-like ATPase, C-terminal domain"/>
    <property type="match status" value="1"/>
</dbReference>
<keyword evidence="3" id="KW-0902">Two-component regulatory system</keyword>
<dbReference type="InterPro" id="IPR011712">
    <property type="entry name" value="Sig_transdc_His_kin_sub3_dim/P"/>
</dbReference>
<dbReference type="Pfam" id="PF13185">
    <property type="entry name" value="GAF_2"/>
    <property type="match status" value="1"/>
</dbReference>
<evidence type="ECO:0000313" key="6">
    <source>
        <dbReference type="EMBL" id="WSE27674.1"/>
    </source>
</evidence>
<dbReference type="Pfam" id="PF07730">
    <property type="entry name" value="HisKA_3"/>
    <property type="match status" value="1"/>
</dbReference>
<dbReference type="CDD" id="cd16917">
    <property type="entry name" value="HATPase_UhpB-NarQ-NarX-like"/>
    <property type="match status" value="1"/>
</dbReference>
<organism evidence="6 7">
    <name type="scientific">Amycolatopsis rhabdoformis</name>
    <dbReference type="NCBI Taxonomy" id="1448059"/>
    <lineage>
        <taxon>Bacteria</taxon>
        <taxon>Bacillati</taxon>
        <taxon>Actinomycetota</taxon>
        <taxon>Actinomycetes</taxon>
        <taxon>Pseudonocardiales</taxon>
        <taxon>Pseudonocardiaceae</taxon>
        <taxon>Amycolatopsis</taxon>
    </lineage>
</organism>
<dbReference type="InterPro" id="IPR003018">
    <property type="entry name" value="GAF"/>
</dbReference>
<keyword evidence="7" id="KW-1185">Reference proteome</keyword>
<dbReference type="PANTHER" id="PTHR24421:SF61">
    <property type="entry name" value="OXYGEN SENSOR HISTIDINE KINASE NREB"/>
    <property type="match status" value="1"/>
</dbReference>
<dbReference type="Gene3D" id="1.20.5.1930">
    <property type="match status" value="1"/>
</dbReference>
<evidence type="ECO:0000256" key="2">
    <source>
        <dbReference type="ARBA" id="ARBA00022777"/>
    </source>
</evidence>
<dbReference type="SMART" id="SM00387">
    <property type="entry name" value="HATPase_c"/>
    <property type="match status" value="1"/>
</dbReference>
<dbReference type="Pfam" id="PF02518">
    <property type="entry name" value="HATPase_c"/>
    <property type="match status" value="1"/>
</dbReference>
<sequence>MDYLVDGGGLQAIDAALRPILDEIQELLAADVALVVYEARRTGPPHVVLSGTADWFLPNEPVVVNQPLPRHEPASLVELEIRSKLRRHAARLGACVVVPWRDAFGTGAVIVGTAGAPVRDPASLADDALRKHYRTTIARALREARHSGAVQLNRELRGAAKLVAEAAVDGPNVPAVLSAVLTSARDLLRSEVAYLAVPDGGAGTFVFDQVLGIRTPAFRSLRVQLGQGLGGLARELGKPIRSANYAADARLQAAPVSETRDEGIISAMAVPVLVGREIAAVLYVGDRRMRAFTHVDEDLLEEFAGHASLGLRRRLSEGHRAEAVERSVRERVAYDLHDSVVRGLVTIGFEAEQAGFAATDPDTATRLAAIAQAAEACLARLRGELGTLVVASRAGGMRASEVLERIDGLPDRGVPRSLELEGDDVDVARGVAEALVRVGQEAVANAEQHSGCERLAVRVVTDTAGVVSLQVTDDGTFDEAARRPATGHFGMRAMRSAVEELGGTVAVLPAAGRGTVVHATIPVWPVRP</sequence>
<dbReference type="SUPFAM" id="SSF55874">
    <property type="entry name" value="ATPase domain of HSP90 chaperone/DNA topoisomerase II/histidine kinase"/>
    <property type="match status" value="1"/>
</dbReference>
<gene>
    <name evidence="6" type="ORF">VSH64_33145</name>
</gene>
<evidence type="ECO:0000256" key="1">
    <source>
        <dbReference type="ARBA" id="ARBA00022679"/>
    </source>
</evidence>
<accession>A0ABZ1HZW6</accession>
<evidence type="ECO:0000259" key="4">
    <source>
        <dbReference type="SMART" id="SM00065"/>
    </source>
</evidence>
<evidence type="ECO:0000313" key="7">
    <source>
        <dbReference type="Proteomes" id="UP001330812"/>
    </source>
</evidence>
<keyword evidence="1" id="KW-0808">Transferase</keyword>
<proteinExistence type="predicted"/>
<dbReference type="PANTHER" id="PTHR24421">
    <property type="entry name" value="NITRATE/NITRITE SENSOR PROTEIN NARX-RELATED"/>
    <property type="match status" value="1"/>
</dbReference>
<dbReference type="InterPro" id="IPR003594">
    <property type="entry name" value="HATPase_dom"/>
</dbReference>
<dbReference type="Gene3D" id="3.30.450.40">
    <property type="match status" value="1"/>
</dbReference>